<dbReference type="Gene3D" id="1.25.40.10">
    <property type="entry name" value="Tetratricopeptide repeat domain"/>
    <property type="match status" value="2"/>
</dbReference>
<keyword evidence="2" id="KW-1185">Reference proteome</keyword>
<dbReference type="Proteomes" id="UP001056539">
    <property type="component" value="Chromosome"/>
</dbReference>
<evidence type="ECO:0000313" key="2">
    <source>
        <dbReference type="Proteomes" id="UP001056539"/>
    </source>
</evidence>
<dbReference type="InterPro" id="IPR011990">
    <property type="entry name" value="TPR-like_helical_dom_sf"/>
</dbReference>
<dbReference type="SUPFAM" id="SSF48452">
    <property type="entry name" value="TPR-like"/>
    <property type="match status" value="1"/>
</dbReference>
<sequence>MKKRIFSLLMFPLLMWGRSQFWDENFHPLEQKFWQNRANSNLIEGILITAWLTNQESVSFYASQWQNTIADLARNQYASDAEKAEKLLLTLHERFLKRYRETANTVSGIFQTGEFNCASASLLYAISAHTLGIPVRLNLYTRHARPEVFVGGQWIEVEATSPLGYNFRQKPQVQQDFVRVTSFANEKVPLVVLTNTTQWYAMWYANEVYFQVQRRSFSNAFQLALRALELDKQIPLVQTNAIGAYQEYASFLVGRRLTNEALAVLEEGITQFPENRVLSNNYRVTIYQMTLDTLKAGQLAEGRRLLEQYLSVLLGDENMVGAAYQELLYRLIQTNAYQEAWETLQNVKSRFLERSWYTKVSAYGMTSLVKKLVSEWKLYPLYEDLVLKWYEDLRIPERESYLLEYYNNLGMAYKDAGFLQKTEEIWKKGLSYLPRASILQKNLASLYIMKASDTTSLKEKLSFYKQALAYDPENWEIDRAILITYRNLAEEYSNREDWKSVLQITEEALLAYPNDKQLQYYRDYAKRKLGK</sequence>
<dbReference type="RefSeq" id="WP_271435015.1">
    <property type="nucleotide sequence ID" value="NZ_CP073355.1"/>
</dbReference>
<accession>A0AAX3BC41</accession>
<dbReference type="KEGG" id="taqu:KDW03_10415"/>
<organism evidence="1 2">
    <name type="scientific">Thermospira aquatica</name>
    <dbReference type="NCBI Taxonomy" id="2828656"/>
    <lineage>
        <taxon>Bacteria</taxon>
        <taxon>Pseudomonadati</taxon>
        <taxon>Spirochaetota</taxon>
        <taxon>Spirochaetia</taxon>
        <taxon>Brevinematales</taxon>
        <taxon>Thermospiraceae</taxon>
        <taxon>Thermospira</taxon>
    </lineage>
</organism>
<protein>
    <submittedName>
        <fullName evidence="1">Transglutaminase domain-containing protein</fullName>
    </submittedName>
</protein>
<dbReference type="AlphaFoldDB" id="A0AAX3BC41"/>
<reference evidence="1" key="2">
    <citation type="submission" date="2022-06" db="EMBL/GenBank/DDBJ databases">
        <title>Thermospira aquatica gen. nov., sp. nov.</title>
        <authorList>
            <person name="Ben Ali Gam Z."/>
            <person name="Labat M."/>
        </authorList>
    </citation>
    <scope>NUCLEOTIDE SEQUENCE</scope>
    <source>
        <strain evidence="1">F1F22</strain>
    </source>
</reference>
<gene>
    <name evidence="1" type="ORF">KDW03_10415</name>
</gene>
<reference evidence="1" key="1">
    <citation type="submission" date="2021-04" db="EMBL/GenBank/DDBJ databases">
        <authorList>
            <person name="Postec A."/>
        </authorList>
    </citation>
    <scope>NUCLEOTIDE SEQUENCE</scope>
    <source>
        <strain evidence="1">F1F22</strain>
    </source>
</reference>
<evidence type="ECO:0000313" key="1">
    <source>
        <dbReference type="EMBL" id="URA09883.1"/>
    </source>
</evidence>
<dbReference type="InterPro" id="IPR038765">
    <property type="entry name" value="Papain-like_cys_pep_sf"/>
</dbReference>
<name>A0AAX3BC41_9SPIR</name>
<dbReference type="EMBL" id="CP073355">
    <property type="protein sequence ID" value="URA09883.1"/>
    <property type="molecule type" value="Genomic_DNA"/>
</dbReference>
<dbReference type="SUPFAM" id="SSF54001">
    <property type="entry name" value="Cysteine proteinases"/>
    <property type="match status" value="1"/>
</dbReference>
<proteinExistence type="predicted"/>